<dbReference type="EMBL" id="NLAX01000002">
    <property type="protein sequence ID" value="PKS13132.1"/>
    <property type="molecule type" value="Genomic_DNA"/>
</dbReference>
<accession>A0A2N3NL81</accession>
<dbReference type="AlphaFoldDB" id="A0A2N3NL81"/>
<name>A0A2N3NL81_9PEZI</name>
<reference evidence="2 3" key="1">
    <citation type="journal article" date="2017" name="G3 (Bethesda)">
        <title>First Draft Genome Sequence of the Pathogenic Fungus Lomentospora prolificans (Formerly Scedosporium prolificans).</title>
        <authorList>
            <person name="Luo R."/>
            <person name="Zimin A."/>
            <person name="Workman R."/>
            <person name="Fan Y."/>
            <person name="Pertea G."/>
            <person name="Grossman N."/>
            <person name="Wear M.P."/>
            <person name="Jia B."/>
            <person name="Miller H."/>
            <person name="Casadevall A."/>
            <person name="Timp W."/>
            <person name="Zhang S.X."/>
            <person name="Salzberg S.L."/>
        </authorList>
    </citation>
    <scope>NUCLEOTIDE SEQUENCE [LARGE SCALE GENOMIC DNA]</scope>
    <source>
        <strain evidence="2 3">JHH-5317</strain>
    </source>
</reference>
<dbReference type="InParanoid" id="A0A2N3NL81"/>
<comment type="caution">
    <text evidence="2">The sequence shown here is derived from an EMBL/GenBank/DDBJ whole genome shotgun (WGS) entry which is preliminary data.</text>
</comment>
<protein>
    <submittedName>
        <fullName evidence="2">Uncharacterized protein</fullName>
    </submittedName>
</protein>
<feature type="chain" id="PRO_5014904378" evidence="1">
    <location>
        <begin position="24"/>
        <end position="299"/>
    </location>
</feature>
<keyword evidence="1" id="KW-0732">Signal</keyword>
<gene>
    <name evidence="2" type="ORF">jhhlp_000474</name>
</gene>
<organism evidence="2 3">
    <name type="scientific">Lomentospora prolificans</name>
    <dbReference type="NCBI Taxonomy" id="41688"/>
    <lineage>
        <taxon>Eukaryota</taxon>
        <taxon>Fungi</taxon>
        <taxon>Dikarya</taxon>
        <taxon>Ascomycota</taxon>
        <taxon>Pezizomycotina</taxon>
        <taxon>Sordariomycetes</taxon>
        <taxon>Hypocreomycetidae</taxon>
        <taxon>Microascales</taxon>
        <taxon>Microascaceae</taxon>
        <taxon>Lomentospora</taxon>
    </lineage>
</organism>
<evidence type="ECO:0000256" key="1">
    <source>
        <dbReference type="SAM" id="SignalP"/>
    </source>
</evidence>
<dbReference type="VEuPathDB" id="FungiDB:jhhlp_000474"/>
<keyword evidence="3" id="KW-1185">Reference proteome</keyword>
<feature type="signal peptide" evidence="1">
    <location>
        <begin position="1"/>
        <end position="23"/>
    </location>
</feature>
<dbReference type="Proteomes" id="UP000233524">
    <property type="component" value="Unassembled WGS sequence"/>
</dbReference>
<evidence type="ECO:0000313" key="2">
    <source>
        <dbReference type="EMBL" id="PKS13132.1"/>
    </source>
</evidence>
<dbReference type="OrthoDB" id="4148174at2759"/>
<proteinExistence type="predicted"/>
<evidence type="ECO:0000313" key="3">
    <source>
        <dbReference type="Proteomes" id="UP000233524"/>
    </source>
</evidence>
<sequence>MASIAISRVVTLLLTILPFLVTAQNEGYIGYRLDQEGDPEAAVYETENTNTAGHVLPAEPDVYLNASVHVKEISIEVDNITAKVNLDARVLNLLHFSAGVDASIDRVKLLIQDVKARVELEARLENVVAMVDDVLRSVDLNPIVATLGQNVRDIVDDTVGVIADPVEGDETVEKRDLAYNLEYNILYSINDYSGKAHTNRVLAQNGDILDIKLDNDGRETGRSIAGFYSELMEFTGHNKTISVDDEVTEYEMQYVYKPFPSIEVFSWIYMNTAREITRTEVIAGATGGGMSTFPGDKRD</sequence>